<evidence type="ECO:0000313" key="2">
    <source>
        <dbReference type="Proteomes" id="UP001066276"/>
    </source>
</evidence>
<comment type="caution">
    <text evidence="1">The sequence shown here is derived from an EMBL/GenBank/DDBJ whole genome shotgun (WGS) entry which is preliminary data.</text>
</comment>
<sequence>MRAVPLRSAVLGPRFRSSAPEPHSAAPAVHHVVGSQQAVGAPRTAGLQSAAPHVFFTGKKGIGTRRSYVAIRGNTPGSKI</sequence>
<proteinExistence type="predicted"/>
<organism evidence="1 2">
    <name type="scientific">Pleurodeles waltl</name>
    <name type="common">Iberian ribbed newt</name>
    <dbReference type="NCBI Taxonomy" id="8319"/>
    <lineage>
        <taxon>Eukaryota</taxon>
        <taxon>Metazoa</taxon>
        <taxon>Chordata</taxon>
        <taxon>Craniata</taxon>
        <taxon>Vertebrata</taxon>
        <taxon>Euteleostomi</taxon>
        <taxon>Amphibia</taxon>
        <taxon>Batrachia</taxon>
        <taxon>Caudata</taxon>
        <taxon>Salamandroidea</taxon>
        <taxon>Salamandridae</taxon>
        <taxon>Pleurodelinae</taxon>
        <taxon>Pleurodeles</taxon>
    </lineage>
</organism>
<gene>
    <name evidence="1" type="ORF">NDU88_003353</name>
</gene>
<dbReference type="EMBL" id="JANPWB010000009">
    <property type="protein sequence ID" value="KAJ1150563.1"/>
    <property type="molecule type" value="Genomic_DNA"/>
</dbReference>
<protein>
    <submittedName>
        <fullName evidence="1">Uncharacterized protein</fullName>
    </submittedName>
</protein>
<evidence type="ECO:0000313" key="1">
    <source>
        <dbReference type="EMBL" id="KAJ1150563.1"/>
    </source>
</evidence>
<keyword evidence="2" id="KW-1185">Reference proteome</keyword>
<reference evidence="1" key="1">
    <citation type="journal article" date="2022" name="bioRxiv">
        <title>Sequencing and chromosome-scale assembly of the giantPleurodeles waltlgenome.</title>
        <authorList>
            <person name="Brown T."/>
            <person name="Elewa A."/>
            <person name="Iarovenko S."/>
            <person name="Subramanian E."/>
            <person name="Araus A.J."/>
            <person name="Petzold A."/>
            <person name="Susuki M."/>
            <person name="Suzuki K.-i.T."/>
            <person name="Hayashi T."/>
            <person name="Toyoda A."/>
            <person name="Oliveira C."/>
            <person name="Osipova E."/>
            <person name="Leigh N.D."/>
            <person name="Simon A."/>
            <person name="Yun M.H."/>
        </authorList>
    </citation>
    <scope>NUCLEOTIDE SEQUENCE</scope>
    <source>
        <strain evidence="1">20211129_DDA</strain>
        <tissue evidence="1">Liver</tissue>
    </source>
</reference>
<accession>A0AAV7REW1</accession>
<dbReference type="AlphaFoldDB" id="A0AAV7REW1"/>
<dbReference type="Proteomes" id="UP001066276">
    <property type="component" value="Chromosome 5"/>
</dbReference>
<name>A0AAV7REW1_PLEWA</name>